<protein>
    <recommendedName>
        <fullName evidence="1">RiboL-PSP-HEPN domain-containing protein</fullName>
    </recommendedName>
</protein>
<sequence>MFVIDEMNSRLKNNPVPHNLVKWCLDKNSAFKKNDFKFQSLCLEINNDDIDQEISANIYRTITLFKKLGINLESNIKFHEYKDIMEAIVIKRNQIVHHNNDASDVSFADILVNIDTMKEYVCLVHGEVLIHVK</sequence>
<reference evidence="2" key="1">
    <citation type="submission" date="2019-08" db="EMBL/GenBank/DDBJ databases">
        <authorList>
            <person name="Kucharzyk K."/>
            <person name="Murdoch R.W."/>
            <person name="Higgins S."/>
            <person name="Loffler F."/>
        </authorList>
    </citation>
    <scope>NUCLEOTIDE SEQUENCE</scope>
</reference>
<evidence type="ECO:0000259" key="1">
    <source>
        <dbReference type="Pfam" id="PF18735"/>
    </source>
</evidence>
<dbReference type="EMBL" id="VSSQ01072777">
    <property type="protein sequence ID" value="MPN24072.1"/>
    <property type="molecule type" value="Genomic_DNA"/>
</dbReference>
<gene>
    <name evidence="2" type="ORF">SDC9_171466</name>
</gene>
<proteinExistence type="predicted"/>
<dbReference type="AlphaFoldDB" id="A0A645GDI8"/>
<feature type="domain" description="RiboL-PSP-HEPN" evidence="1">
    <location>
        <begin position="10"/>
        <end position="123"/>
    </location>
</feature>
<comment type="caution">
    <text evidence="2">The sequence shown here is derived from an EMBL/GenBank/DDBJ whole genome shotgun (WGS) entry which is preliminary data.</text>
</comment>
<name>A0A645GDI8_9ZZZZ</name>
<dbReference type="Pfam" id="PF18735">
    <property type="entry name" value="HEPN_RiboL-PSP"/>
    <property type="match status" value="1"/>
</dbReference>
<evidence type="ECO:0000313" key="2">
    <source>
        <dbReference type="EMBL" id="MPN24072.1"/>
    </source>
</evidence>
<dbReference type="InterPro" id="IPR041519">
    <property type="entry name" value="HEPN_RiboL-PSP"/>
</dbReference>
<accession>A0A645GDI8</accession>
<organism evidence="2">
    <name type="scientific">bioreactor metagenome</name>
    <dbReference type="NCBI Taxonomy" id="1076179"/>
    <lineage>
        <taxon>unclassified sequences</taxon>
        <taxon>metagenomes</taxon>
        <taxon>ecological metagenomes</taxon>
    </lineage>
</organism>